<keyword evidence="4 6" id="KW-0805">Transcription regulation</keyword>
<comment type="subcellular location">
    <subcellularLocation>
        <location evidence="6">Cytoplasm</location>
    </subcellularLocation>
</comment>
<dbReference type="GO" id="GO:0006353">
    <property type="term" value="P:DNA-templated transcription termination"/>
    <property type="evidence" value="ECO:0007669"/>
    <property type="project" value="UniProtKB-UniRule"/>
</dbReference>
<evidence type="ECO:0000256" key="2">
    <source>
        <dbReference type="ARBA" id="ARBA00022490"/>
    </source>
</evidence>
<evidence type="ECO:0000256" key="6">
    <source>
        <dbReference type="HAMAP-Rule" id="MF_00945"/>
    </source>
</evidence>
<comment type="function">
    <text evidence="6">Participates in transcription termination.</text>
</comment>
<dbReference type="Pfam" id="PF07650">
    <property type="entry name" value="KH_2"/>
    <property type="match status" value="1"/>
</dbReference>
<organism evidence="10 11">
    <name type="scientific">Salinigranum rubrum</name>
    <dbReference type="NCBI Taxonomy" id="755307"/>
    <lineage>
        <taxon>Archaea</taxon>
        <taxon>Methanobacteriati</taxon>
        <taxon>Methanobacteriota</taxon>
        <taxon>Stenosarchaea group</taxon>
        <taxon>Halobacteria</taxon>
        <taxon>Halobacteriales</taxon>
        <taxon>Haloferacaceae</taxon>
        <taxon>Salinigranum</taxon>
    </lineage>
</organism>
<dbReference type="Proteomes" id="UP000236584">
    <property type="component" value="Chromosome"/>
</dbReference>
<evidence type="ECO:0000313" key="10">
    <source>
        <dbReference type="EMBL" id="AUV80596.1"/>
    </source>
</evidence>
<evidence type="ECO:0000256" key="4">
    <source>
        <dbReference type="ARBA" id="ARBA00023015"/>
    </source>
</evidence>
<dbReference type="OrthoDB" id="4116at2157"/>
<dbReference type="HAMAP" id="MF_00945_A">
    <property type="entry name" value="NusA_A"/>
    <property type="match status" value="1"/>
</dbReference>
<keyword evidence="5 6" id="KW-0804">Transcription</keyword>
<dbReference type="Gene3D" id="3.30.300.20">
    <property type="match status" value="2"/>
</dbReference>
<evidence type="ECO:0000313" key="11">
    <source>
        <dbReference type="Proteomes" id="UP000236584"/>
    </source>
</evidence>
<comment type="similarity">
    <text evidence="6">Belongs to the NusA family.</text>
</comment>
<dbReference type="InterPro" id="IPR015946">
    <property type="entry name" value="KH_dom-like_a/b"/>
</dbReference>
<dbReference type="Pfam" id="PF26594">
    <property type="entry name" value="KH_NusA_2nd"/>
    <property type="match status" value="1"/>
</dbReference>
<dbReference type="InterPro" id="IPR058582">
    <property type="entry name" value="KH_NusA_2nd"/>
</dbReference>
<evidence type="ECO:0000256" key="7">
    <source>
        <dbReference type="PROSITE-ProRule" id="PRU00117"/>
    </source>
</evidence>
<gene>
    <name evidence="6" type="primary">nusA</name>
    <name evidence="10" type="ORF">C2R22_02070</name>
</gene>
<dbReference type="GeneID" id="35590837"/>
<keyword evidence="2 6" id="KW-0963">Cytoplasm</keyword>
<evidence type="ECO:0000256" key="5">
    <source>
        <dbReference type="ARBA" id="ARBA00023163"/>
    </source>
</evidence>
<dbReference type="KEGG" id="srub:C2R22_02070"/>
<keyword evidence="3 7" id="KW-0694">RNA-binding</keyword>
<dbReference type="CDD" id="cd22530">
    <property type="entry name" value="KH-II_NusA_arch_rpt1"/>
    <property type="match status" value="1"/>
</dbReference>
<name>A0A2I8VF94_9EURY</name>
<keyword evidence="11" id="KW-1185">Reference proteome</keyword>
<dbReference type="InterPro" id="IPR009019">
    <property type="entry name" value="KH_sf_prok-type"/>
</dbReference>
<evidence type="ECO:0000256" key="3">
    <source>
        <dbReference type="ARBA" id="ARBA00022884"/>
    </source>
</evidence>
<sequence>MRVTLSDTARQFIALFEDVTGATARDCLVHEKEGGKNGRVTFLVAAGEMGQAIGPGGRRVKQVEEKLGREVTLVEDADTAEAFVANALAPAVVTHVTVSEQNDRVAYVEVDSEDRGVAIGTEGKNIKTARELARRHWDLDDVQLT</sequence>
<dbReference type="PANTHER" id="PTHR22648:SF0">
    <property type="entry name" value="TRANSCRIPTION TERMINATION_ANTITERMINATION PROTEIN NUSA"/>
    <property type="match status" value="1"/>
</dbReference>
<evidence type="ECO:0000259" key="8">
    <source>
        <dbReference type="Pfam" id="PF07650"/>
    </source>
</evidence>
<dbReference type="GO" id="GO:0031564">
    <property type="term" value="P:transcription antitermination"/>
    <property type="evidence" value="ECO:0007669"/>
    <property type="project" value="InterPro"/>
</dbReference>
<dbReference type="NCBIfam" id="TIGR01952">
    <property type="entry name" value="nusA_arch"/>
    <property type="match status" value="1"/>
</dbReference>
<reference evidence="10 11" key="1">
    <citation type="submission" date="2018-01" db="EMBL/GenBank/DDBJ databases">
        <title>Complete genome sequence of Salinigranum rubrum GX10T, an extremely halophilic archaeon isolated from a marine solar saltern.</title>
        <authorList>
            <person name="Han S."/>
        </authorList>
    </citation>
    <scope>NUCLEOTIDE SEQUENCE [LARGE SCALE GENOMIC DNA]</scope>
    <source>
        <strain evidence="10 11">GX10</strain>
    </source>
</reference>
<dbReference type="PROSITE" id="PS50084">
    <property type="entry name" value="KH_TYPE_1"/>
    <property type="match status" value="1"/>
</dbReference>
<dbReference type="GO" id="GO:0005829">
    <property type="term" value="C:cytosol"/>
    <property type="evidence" value="ECO:0007669"/>
    <property type="project" value="TreeGrafter"/>
</dbReference>
<dbReference type="InterPro" id="IPR030842">
    <property type="entry name" value="TF_NusA_bacterial"/>
</dbReference>
<dbReference type="RefSeq" id="WP_103424119.1">
    <property type="nucleotide sequence ID" value="NZ_CP026309.1"/>
</dbReference>
<proteinExistence type="inferred from homology"/>
<dbReference type="EMBL" id="CP026309">
    <property type="protein sequence ID" value="AUV80596.1"/>
    <property type="molecule type" value="Genomic_DNA"/>
</dbReference>
<dbReference type="SUPFAM" id="SSF54814">
    <property type="entry name" value="Prokaryotic type KH domain (KH-domain type II)"/>
    <property type="match status" value="2"/>
</dbReference>
<dbReference type="InterPro" id="IPR010212">
    <property type="entry name" value="NusA_arc"/>
</dbReference>
<accession>A0A2I8VF94</accession>
<evidence type="ECO:0000259" key="9">
    <source>
        <dbReference type="Pfam" id="PF26594"/>
    </source>
</evidence>
<dbReference type="PANTHER" id="PTHR22648">
    <property type="entry name" value="TRANSCRIPTION TERMINATION FACTOR NUSA"/>
    <property type="match status" value="1"/>
</dbReference>
<keyword evidence="1 6" id="KW-0806">Transcription termination</keyword>
<evidence type="ECO:0000256" key="1">
    <source>
        <dbReference type="ARBA" id="ARBA00022472"/>
    </source>
</evidence>
<protein>
    <recommendedName>
        <fullName evidence="6">Probable transcription termination protein NusA</fullName>
    </recommendedName>
</protein>
<feature type="domain" description="NusA-like second KH" evidence="9">
    <location>
        <begin position="81"/>
        <end position="140"/>
    </location>
</feature>
<dbReference type="GO" id="GO:0003723">
    <property type="term" value="F:RNA binding"/>
    <property type="evidence" value="ECO:0007669"/>
    <property type="project" value="UniProtKB-UniRule"/>
</dbReference>
<feature type="domain" description="KH type-2" evidence="8">
    <location>
        <begin position="14"/>
        <end position="76"/>
    </location>
</feature>
<dbReference type="AlphaFoldDB" id="A0A2I8VF94"/>
<dbReference type="CDD" id="cd22531">
    <property type="entry name" value="KH-II_NusA_arch_rpt2"/>
    <property type="match status" value="1"/>
</dbReference>
<dbReference type="InterPro" id="IPR004044">
    <property type="entry name" value="KH_dom_type_2"/>
</dbReference>